<dbReference type="EMBL" id="SPLM01000073">
    <property type="protein sequence ID" value="TMW62690.1"/>
    <property type="molecule type" value="Genomic_DNA"/>
</dbReference>
<dbReference type="InterPro" id="IPR003591">
    <property type="entry name" value="Leu-rich_rpt_typical-subtyp"/>
</dbReference>
<sequence>MDTMEKTTTELSMETTEPAKKVTRVATADGVYVAAEGGAGFAQETQHAQDEHDHDHDHEHDHDEDKEAPVVKLTECVEFTAADEDIYYVGTAGIKATQLDGLEDMPNLTRLHVRSNLLQSMEGLGRLPRLEHLEFYDNQIGRIECIDSLVNLRVLDLSFNGIRSIPDLSHLTQLEELYVANNKLTKISGIAELRTLRKLDLGANRLRTIEGLDHLENLEQLWLGKNKITEIKGLEALRKLKIISVQSNRLLTIEGFANNSELEELYLSHNGIEKIDNVFHLTHLTVLDLGANRIASIPQELQALTQLEDFWLNDNKVEHFTDVERLVPLENLGTLYLERNPLASDFEYRKKLEAMLPNLEQIDAVPTTKARRR</sequence>
<organism evidence="4 5">
    <name type="scientific">Pythium oligandrum</name>
    <name type="common">Mycoparasitic fungus</name>
    <dbReference type="NCBI Taxonomy" id="41045"/>
    <lineage>
        <taxon>Eukaryota</taxon>
        <taxon>Sar</taxon>
        <taxon>Stramenopiles</taxon>
        <taxon>Oomycota</taxon>
        <taxon>Peronosporomycetes</taxon>
        <taxon>Pythiales</taxon>
        <taxon>Pythiaceae</taxon>
        <taxon>Pythium</taxon>
    </lineage>
</organism>
<evidence type="ECO:0000256" key="3">
    <source>
        <dbReference type="SAM" id="MobiDB-lite"/>
    </source>
</evidence>
<reference evidence="4" key="1">
    <citation type="submission" date="2019-03" db="EMBL/GenBank/DDBJ databases">
        <title>Long read genome sequence of the mycoparasitic Pythium oligandrum ATCC 38472 isolated from sugarbeet rhizosphere.</title>
        <authorList>
            <person name="Gaulin E."/>
        </authorList>
    </citation>
    <scope>NUCLEOTIDE SEQUENCE</scope>
    <source>
        <strain evidence="4">ATCC 38472_TT</strain>
    </source>
</reference>
<dbReference type="AlphaFoldDB" id="A0A8K1CH95"/>
<dbReference type="Pfam" id="PF14580">
    <property type="entry name" value="LRR_9"/>
    <property type="match status" value="1"/>
</dbReference>
<dbReference type="FunFam" id="3.80.10.10:FF:000312">
    <property type="entry name" value="Protein phosphatases pp1 regulatory subunit, putative"/>
    <property type="match status" value="1"/>
</dbReference>
<dbReference type="SMART" id="SM00365">
    <property type="entry name" value="LRR_SD22"/>
    <property type="match status" value="10"/>
</dbReference>
<dbReference type="OrthoDB" id="7451790at2759"/>
<feature type="compositionally biased region" description="Basic and acidic residues" evidence="3">
    <location>
        <begin position="47"/>
        <end position="67"/>
    </location>
</feature>
<dbReference type="InterPro" id="IPR025875">
    <property type="entry name" value="Leu-rich_rpt_4"/>
</dbReference>
<keyword evidence="1" id="KW-0433">Leucine-rich repeat</keyword>
<dbReference type="Pfam" id="PF12799">
    <property type="entry name" value="LRR_4"/>
    <property type="match status" value="2"/>
</dbReference>
<name>A0A8K1CH95_PYTOL</name>
<comment type="caution">
    <text evidence="4">The sequence shown here is derived from an EMBL/GenBank/DDBJ whole genome shotgun (WGS) entry which is preliminary data.</text>
</comment>
<evidence type="ECO:0000256" key="2">
    <source>
        <dbReference type="ARBA" id="ARBA00022737"/>
    </source>
</evidence>
<keyword evidence="2" id="KW-0677">Repeat</keyword>
<dbReference type="Gene3D" id="3.80.10.10">
    <property type="entry name" value="Ribonuclease Inhibitor"/>
    <property type="match status" value="2"/>
</dbReference>
<evidence type="ECO:0000256" key="1">
    <source>
        <dbReference type="ARBA" id="ARBA00022614"/>
    </source>
</evidence>
<keyword evidence="5" id="KW-1185">Reference proteome</keyword>
<dbReference type="PANTHER" id="PTHR46652:SF3">
    <property type="entry name" value="LEUCINE-RICH REPEAT-CONTAINING PROTEIN 9"/>
    <property type="match status" value="1"/>
</dbReference>
<evidence type="ECO:0008006" key="6">
    <source>
        <dbReference type="Google" id="ProtNLM"/>
    </source>
</evidence>
<accession>A0A8K1CH95</accession>
<proteinExistence type="predicted"/>
<dbReference type="InterPro" id="IPR050836">
    <property type="entry name" value="SDS22/Internalin_LRR"/>
</dbReference>
<dbReference type="InterPro" id="IPR032675">
    <property type="entry name" value="LRR_dom_sf"/>
</dbReference>
<dbReference type="SUPFAM" id="SSF52058">
    <property type="entry name" value="L domain-like"/>
    <property type="match status" value="1"/>
</dbReference>
<evidence type="ECO:0000313" key="5">
    <source>
        <dbReference type="Proteomes" id="UP000794436"/>
    </source>
</evidence>
<dbReference type="PROSITE" id="PS51450">
    <property type="entry name" value="LRR"/>
    <property type="match status" value="8"/>
</dbReference>
<dbReference type="PANTHER" id="PTHR46652">
    <property type="entry name" value="LEUCINE-RICH REPEAT AND IQ DOMAIN-CONTAINING PROTEIN 1-RELATED"/>
    <property type="match status" value="1"/>
</dbReference>
<protein>
    <recommendedName>
        <fullName evidence="6">Protein phosphatase 1 regulatory subunit 7</fullName>
    </recommendedName>
</protein>
<gene>
    <name evidence="4" type="ORF">Poli38472_005308</name>
</gene>
<evidence type="ECO:0000313" key="4">
    <source>
        <dbReference type="EMBL" id="TMW62690.1"/>
    </source>
</evidence>
<dbReference type="InterPro" id="IPR001611">
    <property type="entry name" value="Leu-rich_rpt"/>
</dbReference>
<dbReference type="Proteomes" id="UP000794436">
    <property type="component" value="Unassembled WGS sequence"/>
</dbReference>
<dbReference type="SMART" id="SM00369">
    <property type="entry name" value="LRR_TYP"/>
    <property type="match status" value="7"/>
</dbReference>
<feature type="region of interest" description="Disordered" evidence="3">
    <location>
        <begin position="43"/>
        <end position="67"/>
    </location>
</feature>